<dbReference type="PROSITE" id="PS01152">
    <property type="entry name" value="HESB"/>
    <property type="match status" value="1"/>
</dbReference>
<dbReference type="OrthoDB" id="9801228at2"/>
<comment type="similarity">
    <text evidence="1">Belongs to the HesB/IscA family.</text>
</comment>
<dbReference type="RefSeq" id="WP_098062024.1">
    <property type="nucleotide sequence ID" value="NZ_PDEP01000006.1"/>
</dbReference>
<dbReference type="InterPro" id="IPR035903">
    <property type="entry name" value="HesB-like_dom_sf"/>
</dbReference>
<dbReference type="PANTHER" id="PTHR10072">
    <property type="entry name" value="IRON-SULFUR CLUSTER ASSEMBLY PROTEIN"/>
    <property type="match status" value="1"/>
</dbReference>
<dbReference type="Proteomes" id="UP000221024">
    <property type="component" value="Unassembled WGS sequence"/>
</dbReference>
<dbReference type="InterPro" id="IPR050322">
    <property type="entry name" value="Fe-S_cluster_asmbl/transfer"/>
</dbReference>
<keyword evidence="4" id="KW-1185">Reference proteome</keyword>
<evidence type="ECO:0000313" key="4">
    <source>
        <dbReference type="Proteomes" id="UP000221024"/>
    </source>
</evidence>
<evidence type="ECO:0000256" key="1">
    <source>
        <dbReference type="ARBA" id="ARBA00006718"/>
    </source>
</evidence>
<dbReference type="InterPro" id="IPR016092">
    <property type="entry name" value="ATAP"/>
</dbReference>
<gene>
    <name evidence="3" type="ORF">CRI93_07595</name>
</gene>
<dbReference type="SUPFAM" id="SSF89360">
    <property type="entry name" value="HesB-like domain"/>
    <property type="match status" value="1"/>
</dbReference>
<protein>
    <submittedName>
        <fullName evidence="3">Iron-sulfur cluster assembly accessory protein</fullName>
    </submittedName>
</protein>
<dbReference type="GO" id="GO:0005737">
    <property type="term" value="C:cytoplasm"/>
    <property type="evidence" value="ECO:0007669"/>
    <property type="project" value="TreeGrafter"/>
</dbReference>
<organism evidence="3 4">
    <name type="scientific">Longimonas halophila</name>
    <dbReference type="NCBI Taxonomy" id="1469170"/>
    <lineage>
        <taxon>Bacteria</taxon>
        <taxon>Pseudomonadati</taxon>
        <taxon>Rhodothermota</taxon>
        <taxon>Rhodothermia</taxon>
        <taxon>Rhodothermales</taxon>
        <taxon>Salisaetaceae</taxon>
        <taxon>Longimonas</taxon>
    </lineage>
</organism>
<dbReference type="Pfam" id="PF01521">
    <property type="entry name" value="Fe-S_biosyn"/>
    <property type="match status" value="1"/>
</dbReference>
<dbReference type="NCBIfam" id="TIGR00049">
    <property type="entry name" value="iron-sulfur cluster assembly accessory protein"/>
    <property type="match status" value="1"/>
</dbReference>
<dbReference type="PANTHER" id="PTHR10072:SF41">
    <property type="entry name" value="IRON-SULFUR CLUSTER ASSEMBLY 1 HOMOLOG, MITOCHONDRIAL"/>
    <property type="match status" value="1"/>
</dbReference>
<reference evidence="3 4" key="1">
    <citation type="submission" date="2017-10" db="EMBL/GenBank/DDBJ databases">
        <title>Draft genome of Longimonas halophila.</title>
        <authorList>
            <person name="Goh K.M."/>
            <person name="Shamsir M.S."/>
            <person name="Lim S.W."/>
        </authorList>
    </citation>
    <scope>NUCLEOTIDE SEQUENCE [LARGE SCALE GENOMIC DNA]</scope>
    <source>
        <strain evidence="3 4">KCTC 42399</strain>
    </source>
</reference>
<accession>A0A2H3NLH8</accession>
<proteinExistence type="inferred from homology"/>
<dbReference type="GO" id="GO:0051537">
    <property type="term" value="F:2 iron, 2 sulfur cluster binding"/>
    <property type="evidence" value="ECO:0007669"/>
    <property type="project" value="TreeGrafter"/>
</dbReference>
<dbReference type="EMBL" id="PDEP01000006">
    <property type="protein sequence ID" value="PEN06996.1"/>
    <property type="molecule type" value="Genomic_DNA"/>
</dbReference>
<evidence type="ECO:0000313" key="3">
    <source>
        <dbReference type="EMBL" id="PEN06996.1"/>
    </source>
</evidence>
<dbReference type="AlphaFoldDB" id="A0A2H3NLH8"/>
<comment type="caution">
    <text evidence="3">The sequence shown here is derived from an EMBL/GenBank/DDBJ whole genome shotgun (WGS) entry which is preliminary data.</text>
</comment>
<dbReference type="Gene3D" id="2.60.300.12">
    <property type="entry name" value="HesB-like domain"/>
    <property type="match status" value="1"/>
</dbReference>
<feature type="domain" description="Core" evidence="2">
    <location>
        <begin position="9"/>
        <end position="109"/>
    </location>
</feature>
<name>A0A2H3NLH8_9BACT</name>
<dbReference type="InterPro" id="IPR000361">
    <property type="entry name" value="ATAP_core_dom"/>
</dbReference>
<dbReference type="GO" id="GO:0016226">
    <property type="term" value="P:iron-sulfur cluster assembly"/>
    <property type="evidence" value="ECO:0007669"/>
    <property type="project" value="InterPro"/>
</dbReference>
<evidence type="ECO:0000259" key="2">
    <source>
        <dbReference type="Pfam" id="PF01521"/>
    </source>
</evidence>
<sequence length="114" mass="12371">MATQTQSPIAMSDTAASEIRKIMRTKKIPDGYGLRVGVKGGGCSGMSYVLGFDKKRDKDQEFDIDGIPVFMDKRHGLYLMGTTIDYHDGLDARGFTFDNPNATETCGCGSSFAS</sequence>
<dbReference type="InterPro" id="IPR017870">
    <property type="entry name" value="FeS_cluster_insertion_CS"/>
</dbReference>